<evidence type="ECO:0000256" key="5">
    <source>
        <dbReference type="ARBA" id="ARBA00022679"/>
    </source>
</evidence>
<comment type="similarity">
    <text evidence="2">Belongs to the citrate synthase family.</text>
</comment>
<dbReference type="CDD" id="cd06114">
    <property type="entry name" value="EcCS_like"/>
    <property type="match status" value="1"/>
</dbReference>
<dbReference type="Gene3D" id="2.20.28.60">
    <property type="match status" value="1"/>
</dbReference>
<dbReference type="Pfam" id="PF00285">
    <property type="entry name" value="Citrate_synt"/>
    <property type="match status" value="1"/>
</dbReference>
<protein>
    <recommendedName>
        <fullName evidence="3">citrate synthase (unknown stereospecificity)</fullName>
        <ecNumber evidence="3">2.3.3.16</ecNumber>
    </recommendedName>
</protein>
<dbReference type="SUPFAM" id="SSF48256">
    <property type="entry name" value="Citrate synthase"/>
    <property type="match status" value="1"/>
</dbReference>
<dbReference type="Gene3D" id="1.10.230.10">
    <property type="entry name" value="Cytochrome P450-Terp, domain 2"/>
    <property type="match status" value="1"/>
</dbReference>
<keyword evidence="5" id="KW-0808">Transferase</keyword>
<name>A0A381RBM6_9ZZZZ</name>
<dbReference type="NCBIfam" id="TIGR01798">
    <property type="entry name" value="cit_synth_I"/>
    <property type="match status" value="1"/>
</dbReference>
<dbReference type="PANTHER" id="PTHR42871">
    <property type="entry name" value="CITRATE SYNTHASE"/>
    <property type="match status" value="1"/>
</dbReference>
<comment type="pathway">
    <text evidence="1">Carbohydrate metabolism; tricarboxylic acid cycle; isocitrate from oxaloacetate: step 1/2.</text>
</comment>
<dbReference type="InterPro" id="IPR036969">
    <property type="entry name" value="Citrate_synthase_sf"/>
</dbReference>
<keyword evidence="4" id="KW-0816">Tricarboxylic acid cycle</keyword>
<dbReference type="EC" id="2.3.3.16" evidence="3"/>
<dbReference type="UniPathway" id="UPA00223">
    <property type="reaction ID" value="UER00717"/>
</dbReference>
<dbReference type="PROSITE" id="PS00480">
    <property type="entry name" value="CITRATE_SYNTHASE"/>
    <property type="match status" value="1"/>
</dbReference>
<dbReference type="PANTHER" id="PTHR42871:SF1">
    <property type="entry name" value="CITRATE SYNTHASE"/>
    <property type="match status" value="1"/>
</dbReference>
<evidence type="ECO:0000256" key="4">
    <source>
        <dbReference type="ARBA" id="ARBA00022532"/>
    </source>
</evidence>
<dbReference type="Gene3D" id="1.10.580.10">
    <property type="entry name" value="Citrate Synthase, domain 1"/>
    <property type="match status" value="1"/>
</dbReference>
<dbReference type="InterPro" id="IPR002020">
    <property type="entry name" value="Citrate_synthase"/>
</dbReference>
<evidence type="ECO:0000256" key="2">
    <source>
        <dbReference type="ARBA" id="ARBA00010566"/>
    </source>
</evidence>
<dbReference type="InterPro" id="IPR016142">
    <property type="entry name" value="Citrate_synth-like_lrg_a-sub"/>
</dbReference>
<dbReference type="InterPro" id="IPR019810">
    <property type="entry name" value="Citrate_synthase_AS"/>
</dbReference>
<proteinExistence type="inferred from homology"/>
<evidence type="ECO:0000256" key="1">
    <source>
        <dbReference type="ARBA" id="ARBA00004751"/>
    </source>
</evidence>
<dbReference type="PRINTS" id="PR00143">
    <property type="entry name" value="CITRTSNTHASE"/>
</dbReference>
<reference evidence="6" key="1">
    <citation type="submission" date="2018-05" db="EMBL/GenBank/DDBJ databases">
        <authorList>
            <person name="Lanie J.A."/>
            <person name="Ng W.-L."/>
            <person name="Kazmierczak K.M."/>
            <person name="Andrzejewski T.M."/>
            <person name="Davidsen T.M."/>
            <person name="Wayne K.J."/>
            <person name="Tettelin H."/>
            <person name="Glass J.I."/>
            <person name="Rusch D."/>
            <person name="Podicherti R."/>
            <person name="Tsui H.-C.T."/>
            <person name="Winkler M.E."/>
        </authorList>
    </citation>
    <scope>NUCLEOTIDE SEQUENCE</scope>
</reference>
<dbReference type="FunFam" id="1.10.230.10:FF:000002">
    <property type="entry name" value="Citrate synthase"/>
    <property type="match status" value="1"/>
</dbReference>
<gene>
    <name evidence="6" type="ORF">METZ01_LOCUS41123</name>
</gene>
<dbReference type="GO" id="GO:0005737">
    <property type="term" value="C:cytoplasm"/>
    <property type="evidence" value="ECO:0007669"/>
    <property type="project" value="InterPro"/>
</dbReference>
<dbReference type="NCBIfam" id="NF004126">
    <property type="entry name" value="PRK05614.1"/>
    <property type="match status" value="1"/>
</dbReference>
<dbReference type="AlphaFoldDB" id="A0A381RBM6"/>
<evidence type="ECO:0000313" key="6">
    <source>
        <dbReference type="EMBL" id="SUZ88269.1"/>
    </source>
</evidence>
<organism evidence="6">
    <name type="scientific">marine metagenome</name>
    <dbReference type="NCBI Taxonomy" id="408172"/>
    <lineage>
        <taxon>unclassified sequences</taxon>
        <taxon>metagenomes</taxon>
        <taxon>ecological metagenomes</taxon>
    </lineage>
</organism>
<evidence type="ECO:0000256" key="3">
    <source>
        <dbReference type="ARBA" id="ARBA00012972"/>
    </source>
</evidence>
<dbReference type="InterPro" id="IPR024176">
    <property type="entry name" value="Citrate_synthase_bac-typ"/>
</dbReference>
<accession>A0A381RBM6</accession>
<dbReference type="InterPro" id="IPR010953">
    <property type="entry name" value="Citrate_synthase_typ-I"/>
</dbReference>
<dbReference type="GO" id="GO:0036440">
    <property type="term" value="F:citrate synthase activity"/>
    <property type="evidence" value="ECO:0007669"/>
    <property type="project" value="UniProtKB-EC"/>
</dbReference>
<dbReference type="EMBL" id="UINC01001762">
    <property type="protein sequence ID" value="SUZ88269.1"/>
    <property type="molecule type" value="Genomic_DNA"/>
</dbReference>
<dbReference type="InterPro" id="IPR016143">
    <property type="entry name" value="Citrate_synth-like_sm_a-sub"/>
</dbReference>
<dbReference type="GO" id="GO:0006099">
    <property type="term" value="P:tricarboxylic acid cycle"/>
    <property type="evidence" value="ECO:0007669"/>
    <property type="project" value="UniProtKB-UniPathway"/>
</dbReference>
<sequence>MKNHFYHKQYLQQNSDSMADTVKLEVNQKSIDLPLINGSEGEIGIDISKLRSQTKVITLDPGFVNTGSCESNITFLDGEKGVLRYRGYPIEQLAEKSNFLEVSYLLIYGELPTNQQLHDFEYNVKQHTLLHEDVRHIYQAFPKDAHPMAILSSIVCALSTFYPDFSATDSDAVDLAIWRLMGKLPTIAAWSYKKNIGQPFVYPINEFTYAKNFLNMLFGVPTTNYEVPPEFVEALNVLFILHADHEQNCSTSTVRLVGSSEANLFASISTGIAALWGRLHGGANQAVLEMLQQIHKDGGDAQKFIKLAKDKDSSFRLMGFGHRVYKNFDPRATILKGYCDKILALSGTPDPLLDIAKQLEEAALTDEYFIERNLYPNVDFYSGIIYKALGFPTDMFTVLFSLGRLPGWIAHWLEMGNGISKIGRPRQIYTGETERDYVSLGERD</sequence>
<dbReference type="PIRSF" id="PIRSF001369">
    <property type="entry name" value="Citrate_synth"/>
    <property type="match status" value="1"/>
</dbReference>